<dbReference type="InterPro" id="IPR023365">
    <property type="entry name" value="Sortase_dom-sf"/>
</dbReference>
<dbReference type="Proteomes" id="UP000246018">
    <property type="component" value="Unassembled WGS sequence"/>
</dbReference>
<keyword evidence="4" id="KW-1185">Reference proteome</keyword>
<comment type="caution">
    <text evidence="3">The sequence shown here is derived from an EMBL/GenBank/DDBJ whole genome shotgun (WGS) entry which is preliminary data.</text>
</comment>
<organism evidence="3 4">
    <name type="scientific">Nocardioides gansuensis</name>
    <dbReference type="NCBI Taxonomy" id="2138300"/>
    <lineage>
        <taxon>Bacteria</taxon>
        <taxon>Bacillati</taxon>
        <taxon>Actinomycetota</taxon>
        <taxon>Actinomycetes</taxon>
        <taxon>Propionibacteriales</taxon>
        <taxon>Nocardioidaceae</taxon>
        <taxon>Nocardioides</taxon>
    </lineage>
</organism>
<dbReference type="CDD" id="cd05829">
    <property type="entry name" value="Sortase_F"/>
    <property type="match status" value="1"/>
</dbReference>
<dbReference type="InterPro" id="IPR005754">
    <property type="entry name" value="Sortase"/>
</dbReference>
<dbReference type="Pfam" id="PF04203">
    <property type="entry name" value="Sortase"/>
    <property type="match status" value="1"/>
</dbReference>
<name>A0A2T8FED5_9ACTN</name>
<keyword evidence="1" id="KW-0378">Hydrolase</keyword>
<gene>
    <name evidence="3" type="ORF">DDE18_06030</name>
</gene>
<sequence>MSRGTPARVEGPTQALDPAGSPTVAASPSSRSFGPPLVSSGPRHHLPAGPPLHVAVPSLGLAAHVVPVSADGRTLNPPGDPGVLGWWVGGAWAGAGRGSALVTGHTVHAGGGALDDLERIRPGAQVQVRTTRGQIDYVVTDVAVLGKEEIARRAPELFSQEVAGRLVLVTCEDWDGEGYRSNVVVTARPRR</sequence>
<evidence type="ECO:0008006" key="5">
    <source>
        <dbReference type="Google" id="ProtNLM"/>
    </source>
</evidence>
<dbReference type="EMBL" id="QDGZ01000002">
    <property type="protein sequence ID" value="PVG84049.1"/>
    <property type="molecule type" value="Genomic_DNA"/>
</dbReference>
<evidence type="ECO:0000313" key="4">
    <source>
        <dbReference type="Proteomes" id="UP000246018"/>
    </source>
</evidence>
<dbReference type="InterPro" id="IPR042001">
    <property type="entry name" value="Sortase_F"/>
</dbReference>
<reference evidence="3 4" key="1">
    <citation type="submission" date="2018-04" db="EMBL/GenBank/DDBJ databases">
        <title>Genome of Nocardioides gansuensis WSJ-1.</title>
        <authorList>
            <person name="Wu S."/>
            <person name="Wang G."/>
        </authorList>
    </citation>
    <scope>NUCLEOTIDE SEQUENCE [LARGE SCALE GENOMIC DNA]</scope>
    <source>
        <strain evidence="3 4">WSJ-1</strain>
    </source>
</reference>
<evidence type="ECO:0000256" key="1">
    <source>
        <dbReference type="ARBA" id="ARBA00022801"/>
    </source>
</evidence>
<dbReference type="AlphaFoldDB" id="A0A2T8FED5"/>
<proteinExistence type="predicted"/>
<dbReference type="GO" id="GO:0016787">
    <property type="term" value="F:hydrolase activity"/>
    <property type="evidence" value="ECO:0007669"/>
    <property type="project" value="UniProtKB-KW"/>
</dbReference>
<dbReference type="Gene3D" id="2.40.260.10">
    <property type="entry name" value="Sortase"/>
    <property type="match status" value="1"/>
</dbReference>
<accession>A0A2T8FED5</accession>
<dbReference type="OrthoDB" id="525039at2"/>
<dbReference type="SUPFAM" id="SSF63817">
    <property type="entry name" value="Sortase"/>
    <property type="match status" value="1"/>
</dbReference>
<evidence type="ECO:0000313" key="3">
    <source>
        <dbReference type="EMBL" id="PVG84049.1"/>
    </source>
</evidence>
<feature type="region of interest" description="Disordered" evidence="2">
    <location>
        <begin position="1"/>
        <end position="51"/>
    </location>
</feature>
<evidence type="ECO:0000256" key="2">
    <source>
        <dbReference type="SAM" id="MobiDB-lite"/>
    </source>
</evidence>
<protein>
    <recommendedName>
        <fullName evidence="5">Class F sortase</fullName>
    </recommendedName>
</protein>